<dbReference type="InterPro" id="IPR005122">
    <property type="entry name" value="Uracil-DNA_glycosylase-like"/>
</dbReference>
<evidence type="ECO:0000313" key="2">
    <source>
        <dbReference type="EMBL" id="MBP3193269.1"/>
    </source>
</evidence>
<dbReference type="RefSeq" id="WP_210512727.1">
    <property type="nucleotide sequence ID" value="NZ_JAFIDN010000009.1"/>
</dbReference>
<dbReference type="AlphaFoldDB" id="A0A8J7UXF5"/>
<comment type="caution">
    <text evidence="2">The sequence shown here is derived from an EMBL/GenBank/DDBJ whole genome shotgun (WGS) entry which is preliminary data.</text>
</comment>
<organism evidence="2 3">
    <name type="scientific">Natronogracilivirga saccharolytica</name>
    <dbReference type="NCBI Taxonomy" id="2812953"/>
    <lineage>
        <taxon>Bacteria</taxon>
        <taxon>Pseudomonadati</taxon>
        <taxon>Balneolota</taxon>
        <taxon>Balneolia</taxon>
        <taxon>Balneolales</taxon>
        <taxon>Cyclonatronaceae</taxon>
        <taxon>Natronogracilivirga</taxon>
    </lineage>
</organism>
<reference evidence="2" key="1">
    <citation type="submission" date="2021-02" db="EMBL/GenBank/DDBJ databases">
        <title>Natronogracilivirga saccharolytica gen. nov. sp. nov. a new anaerobic, haloalkiliphilic carbohydrate-fermenting bacterium from soda lake and proposing of Cyclonatronumiaceae fam. nov. in the phylum Balneolaeota.</title>
        <authorList>
            <person name="Zhilina T.N."/>
            <person name="Sorokin D.Y."/>
            <person name="Zavarzina D.G."/>
            <person name="Toshchakov S.V."/>
            <person name="Kublanov I.V."/>
        </authorList>
    </citation>
    <scope>NUCLEOTIDE SEQUENCE</scope>
    <source>
        <strain evidence="2">Z-1702</strain>
    </source>
</reference>
<dbReference type="CDD" id="cd19375">
    <property type="entry name" value="UDG-F3-like_SMUG2"/>
    <property type="match status" value="1"/>
</dbReference>
<dbReference type="SUPFAM" id="SSF52141">
    <property type="entry name" value="Uracil-DNA glycosylase-like"/>
    <property type="match status" value="1"/>
</dbReference>
<dbReference type="Gene3D" id="3.40.470.10">
    <property type="entry name" value="Uracil-DNA glycosylase-like domain"/>
    <property type="match status" value="1"/>
</dbReference>
<accession>A0A8J7UXF5</accession>
<sequence length="234" mass="26801">MTIAEQILAFNEQLELDEALLPDRISVMNPFRGEHADTIRDVTSRFYRKFYSDNRPRHLILGINPGRFGAGVTGVPFTDTKRMRDVCGIDIAIDPTHEPSSVFVYEVIDALGGPDTFYSRFYINSVCPLGFTRRNEKGNEVNYNFYDDRQLQEAVTPFIEECIERQIGFGAATDLCFCMGRGKNFKYLNALNKKNGWFGEVVPLDHPRFVVQYRSKRMQEYADGYATALSRSMT</sequence>
<proteinExistence type="predicted"/>
<gene>
    <name evidence="2" type="ORF">NATSA_11380</name>
</gene>
<evidence type="ECO:0000313" key="3">
    <source>
        <dbReference type="Proteomes" id="UP000673975"/>
    </source>
</evidence>
<dbReference type="EMBL" id="JAFIDN010000009">
    <property type="protein sequence ID" value="MBP3193269.1"/>
    <property type="molecule type" value="Genomic_DNA"/>
</dbReference>
<dbReference type="Pfam" id="PF03167">
    <property type="entry name" value="UDG"/>
    <property type="match status" value="1"/>
</dbReference>
<dbReference type="InterPro" id="IPR036895">
    <property type="entry name" value="Uracil-DNA_glycosylase-like_sf"/>
</dbReference>
<keyword evidence="3" id="KW-1185">Reference proteome</keyword>
<evidence type="ECO:0000259" key="1">
    <source>
        <dbReference type="Pfam" id="PF03167"/>
    </source>
</evidence>
<dbReference type="Proteomes" id="UP000673975">
    <property type="component" value="Unassembled WGS sequence"/>
</dbReference>
<name>A0A8J7UXF5_9BACT</name>
<dbReference type="InterPro" id="IPR032579">
    <property type="entry name" value="Phe_SMUG2-like"/>
</dbReference>
<feature type="domain" description="Uracil-DNA glycosylase-like" evidence="1">
    <location>
        <begin position="50"/>
        <end position="223"/>
    </location>
</feature>
<protein>
    <submittedName>
        <fullName evidence="2">DUF4918 family protein</fullName>
    </submittedName>
</protein>